<feature type="compositionally biased region" description="Low complexity" evidence="1">
    <location>
        <begin position="73"/>
        <end position="86"/>
    </location>
</feature>
<proteinExistence type="predicted"/>
<accession>A0A348W944</accession>
<feature type="region of interest" description="Disordered" evidence="1">
    <location>
        <begin position="66"/>
        <end position="88"/>
    </location>
</feature>
<name>A0A348W944_9RHOB</name>
<organism evidence="3 4">
    <name type="scientific">Roseovarius nubinhibens</name>
    <dbReference type="NCBI Taxonomy" id="314263"/>
    <lineage>
        <taxon>Bacteria</taxon>
        <taxon>Pseudomonadati</taxon>
        <taxon>Pseudomonadota</taxon>
        <taxon>Alphaproteobacteria</taxon>
        <taxon>Rhodobacterales</taxon>
        <taxon>Roseobacteraceae</taxon>
        <taxon>Roseovarius</taxon>
    </lineage>
</organism>
<evidence type="ECO:0008006" key="5">
    <source>
        <dbReference type="Google" id="ProtNLM"/>
    </source>
</evidence>
<sequence>MIYRRPLGLLAVLALAACSPAIPDSGAPDPGAGVGFNDYDSYAAQRARDAQLAGGVVPAAPVVSSERLPQADASTASTASASTGSAEGDIASETMAALGAGESRAAAVNSGVVPLEASPSNPPPQTVENAAGISQENDFNAVGAERSIEGDKARIEANRAQYQVVEPTAIPARTGGSEPNIVAYALAASHPVGTQVHRRLNINAGNRYAKNCAKYPSPDKAQEDFLAQGGPERDRMGLDPDGDGFACSWDPAPFRKAVGG</sequence>
<feature type="signal peptide" evidence="2">
    <location>
        <begin position="1"/>
        <end position="23"/>
    </location>
</feature>
<dbReference type="RefSeq" id="WP_009812454.1">
    <property type="nucleotide sequence ID" value="NZ_CAXAXR010000007.1"/>
</dbReference>
<evidence type="ECO:0000313" key="4">
    <source>
        <dbReference type="Proteomes" id="UP000264719"/>
    </source>
</evidence>
<dbReference type="Proteomes" id="UP000264719">
    <property type="component" value="Unassembled WGS sequence"/>
</dbReference>
<protein>
    <recommendedName>
        <fullName evidence="5">Excalibur calcium-binding domain-containing protein</fullName>
    </recommendedName>
</protein>
<evidence type="ECO:0000256" key="1">
    <source>
        <dbReference type="SAM" id="MobiDB-lite"/>
    </source>
</evidence>
<feature type="region of interest" description="Disordered" evidence="1">
    <location>
        <begin position="216"/>
        <end position="249"/>
    </location>
</feature>
<dbReference type="PROSITE" id="PS51257">
    <property type="entry name" value="PROKAR_LIPOPROTEIN"/>
    <property type="match status" value="1"/>
</dbReference>
<evidence type="ECO:0000313" key="3">
    <source>
        <dbReference type="EMBL" id="HAR51056.1"/>
    </source>
</evidence>
<comment type="caution">
    <text evidence="3">The sequence shown here is derived from an EMBL/GenBank/DDBJ whole genome shotgun (WGS) entry which is preliminary data.</text>
</comment>
<feature type="chain" id="PRO_5016865834" description="Excalibur calcium-binding domain-containing protein" evidence="2">
    <location>
        <begin position="24"/>
        <end position="260"/>
    </location>
</feature>
<dbReference type="EMBL" id="DMVW01000043">
    <property type="protein sequence ID" value="HAR51056.1"/>
    <property type="molecule type" value="Genomic_DNA"/>
</dbReference>
<keyword evidence="2" id="KW-0732">Signal</keyword>
<reference evidence="3 4" key="1">
    <citation type="journal article" date="2018" name="Nat. Biotechnol.">
        <title>A standardized bacterial taxonomy based on genome phylogeny substantially revises the tree of life.</title>
        <authorList>
            <person name="Parks D.H."/>
            <person name="Chuvochina M."/>
            <person name="Waite D.W."/>
            <person name="Rinke C."/>
            <person name="Skarshewski A."/>
            <person name="Chaumeil P.A."/>
            <person name="Hugenholtz P."/>
        </authorList>
    </citation>
    <scope>NUCLEOTIDE SEQUENCE [LARGE SCALE GENOMIC DNA]</scope>
    <source>
        <strain evidence="3">UBA9169</strain>
    </source>
</reference>
<dbReference type="AlphaFoldDB" id="A0A348W944"/>
<evidence type="ECO:0000256" key="2">
    <source>
        <dbReference type="SAM" id="SignalP"/>
    </source>
</evidence>
<gene>
    <name evidence="3" type="ORF">DCS45_04140</name>
</gene>